<evidence type="ECO:0000313" key="2">
    <source>
        <dbReference type="Proteomes" id="UP000324800"/>
    </source>
</evidence>
<dbReference type="EMBL" id="SNRW01018832">
    <property type="protein sequence ID" value="KAA6366954.1"/>
    <property type="molecule type" value="Genomic_DNA"/>
</dbReference>
<accession>A0A5J4U9P4</accession>
<organism evidence="1 2">
    <name type="scientific">Streblomastix strix</name>
    <dbReference type="NCBI Taxonomy" id="222440"/>
    <lineage>
        <taxon>Eukaryota</taxon>
        <taxon>Metamonada</taxon>
        <taxon>Preaxostyla</taxon>
        <taxon>Oxymonadida</taxon>
        <taxon>Streblomastigidae</taxon>
        <taxon>Streblomastix</taxon>
    </lineage>
</organism>
<sequence>KNIKVEDSAEKAPDKTQDLPFSFYEKQINNYLDKHPVYNEPEVHELTKKEFKMKYKKRIQKLSLPKLGDVKMPSVPSIGDIHKPSIPSINDIQKPKIPSLGDIQKPNVPSISNIQMPSVPSIGKIQKPSIPSFSDIQKPNIPSIDQRKIKYCKQIILINLLYLYYYTPLNLSMKLHIAQMYPQQIRQSNQRSLKS</sequence>
<dbReference type="Proteomes" id="UP000324800">
    <property type="component" value="Unassembled WGS sequence"/>
</dbReference>
<proteinExistence type="predicted"/>
<gene>
    <name evidence="1" type="ORF">EZS28_037519</name>
</gene>
<name>A0A5J4U9P4_9EUKA</name>
<reference evidence="1 2" key="1">
    <citation type="submission" date="2019-03" db="EMBL/GenBank/DDBJ databases">
        <title>Single cell metagenomics reveals metabolic interactions within the superorganism composed of flagellate Streblomastix strix and complex community of Bacteroidetes bacteria on its surface.</title>
        <authorList>
            <person name="Treitli S.C."/>
            <person name="Kolisko M."/>
            <person name="Husnik F."/>
            <person name="Keeling P."/>
            <person name="Hampl V."/>
        </authorList>
    </citation>
    <scope>NUCLEOTIDE SEQUENCE [LARGE SCALE GENOMIC DNA]</scope>
    <source>
        <strain evidence="1">ST1C</strain>
    </source>
</reference>
<evidence type="ECO:0000313" key="1">
    <source>
        <dbReference type="EMBL" id="KAA6366954.1"/>
    </source>
</evidence>
<feature type="non-terminal residue" evidence="1">
    <location>
        <position position="1"/>
    </location>
</feature>
<protein>
    <submittedName>
        <fullName evidence="1">Uncharacterized protein</fullName>
    </submittedName>
</protein>
<dbReference type="OrthoDB" id="1748153at2759"/>
<comment type="caution">
    <text evidence="1">The sequence shown here is derived from an EMBL/GenBank/DDBJ whole genome shotgun (WGS) entry which is preliminary data.</text>
</comment>
<dbReference type="AlphaFoldDB" id="A0A5J4U9P4"/>